<evidence type="ECO:0000313" key="2">
    <source>
        <dbReference type="EMBL" id="KAK3358040.1"/>
    </source>
</evidence>
<reference evidence="2" key="1">
    <citation type="journal article" date="2023" name="Mol. Phylogenet. Evol.">
        <title>Genome-scale phylogeny and comparative genomics of the fungal order Sordariales.</title>
        <authorList>
            <person name="Hensen N."/>
            <person name="Bonometti L."/>
            <person name="Westerberg I."/>
            <person name="Brannstrom I.O."/>
            <person name="Guillou S."/>
            <person name="Cros-Aarteil S."/>
            <person name="Calhoun S."/>
            <person name="Haridas S."/>
            <person name="Kuo A."/>
            <person name="Mondo S."/>
            <person name="Pangilinan J."/>
            <person name="Riley R."/>
            <person name="LaButti K."/>
            <person name="Andreopoulos B."/>
            <person name="Lipzen A."/>
            <person name="Chen C."/>
            <person name="Yan M."/>
            <person name="Daum C."/>
            <person name="Ng V."/>
            <person name="Clum A."/>
            <person name="Steindorff A."/>
            <person name="Ohm R.A."/>
            <person name="Martin F."/>
            <person name="Silar P."/>
            <person name="Natvig D.O."/>
            <person name="Lalanne C."/>
            <person name="Gautier V."/>
            <person name="Ament-Velasquez S.L."/>
            <person name="Kruys A."/>
            <person name="Hutchinson M.I."/>
            <person name="Powell A.J."/>
            <person name="Barry K."/>
            <person name="Miller A.N."/>
            <person name="Grigoriev I.V."/>
            <person name="Debuchy R."/>
            <person name="Gladieux P."/>
            <person name="Hiltunen Thoren M."/>
            <person name="Johannesson H."/>
        </authorList>
    </citation>
    <scope>NUCLEOTIDE SEQUENCE</scope>
    <source>
        <strain evidence="2">CBS 955.72</strain>
    </source>
</reference>
<dbReference type="InterPro" id="IPR036287">
    <property type="entry name" value="Rv1873-like_sf"/>
</dbReference>
<sequence length="218" mass="24361">MDTLQQIKETQTPKRVFKGSRFSFAIQKLRSEPGPEVSLGSWTWYVFPIVRGSTFNSVSQALALKDLSEAQRYLADPILSYRLGYATQVVLDSEESCVRELTGGILYAHRLRASMTLFDHVINSTGLEKNARAKAACRVVLDKYFSGEPDPDTAKYIKEQEALEVARDGDGDNPEKRKLLRTAFNMFLLGLDGAKERCLESGEDEDEGSESLSSTSNY</sequence>
<dbReference type="EMBL" id="JAUIQD010000003">
    <property type="protein sequence ID" value="KAK3358040.1"/>
    <property type="molecule type" value="Genomic_DNA"/>
</dbReference>
<dbReference type="Proteomes" id="UP001275084">
    <property type="component" value="Unassembled WGS sequence"/>
</dbReference>
<dbReference type="Gene3D" id="1.25.40.380">
    <property type="entry name" value="Protein of unknown function DUF1810"/>
    <property type="match status" value="1"/>
</dbReference>
<evidence type="ECO:0000313" key="3">
    <source>
        <dbReference type="Proteomes" id="UP001275084"/>
    </source>
</evidence>
<comment type="caution">
    <text evidence="2">The sequence shown here is derived from an EMBL/GenBank/DDBJ whole genome shotgun (WGS) entry which is preliminary data.</text>
</comment>
<reference evidence="2" key="2">
    <citation type="submission" date="2023-06" db="EMBL/GenBank/DDBJ databases">
        <authorList>
            <consortium name="Lawrence Berkeley National Laboratory"/>
            <person name="Haridas S."/>
            <person name="Hensen N."/>
            <person name="Bonometti L."/>
            <person name="Westerberg I."/>
            <person name="Brannstrom I.O."/>
            <person name="Guillou S."/>
            <person name="Cros-Aarteil S."/>
            <person name="Calhoun S."/>
            <person name="Kuo A."/>
            <person name="Mondo S."/>
            <person name="Pangilinan J."/>
            <person name="Riley R."/>
            <person name="Labutti K."/>
            <person name="Andreopoulos B."/>
            <person name="Lipzen A."/>
            <person name="Chen C."/>
            <person name="Yanf M."/>
            <person name="Daum C."/>
            <person name="Ng V."/>
            <person name="Clum A."/>
            <person name="Steindorff A."/>
            <person name="Ohm R."/>
            <person name="Martin F."/>
            <person name="Silar P."/>
            <person name="Natvig D."/>
            <person name="Lalanne C."/>
            <person name="Gautier V."/>
            <person name="Ament-Velasquez S.L."/>
            <person name="Kruys A."/>
            <person name="Hutchinson M.I."/>
            <person name="Powell A.J."/>
            <person name="Barry K."/>
            <person name="Miller A.N."/>
            <person name="Grigoriev I.V."/>
            <person name="Debuchy R."/>
            <person name="Gladieux P."/>
            <person name="Thoren M.H."/>
            <person name="Johannesson H."/>
        </authorList>
    </citation>
    <scope>NUCLEOTIDE SEQUENCE</scope>
    <source>
        <strain evidence="2">CBS 955.72</strain>
    </source>
</reference>
<gene>
    <name evidence="2" type="ORF">B0T25DRAFT_567291</name>
</gene>
<evidence type="ECO:0000256" key="1">
    <source>
        <dbReference type="SAM" id="MobiDB-lite"/>
    </source>
</evidence>
<protein>
    <submittedName>
        <fullName evidence="2">Uncharacterized protein</fullName>
    </submittedName>
</protein>
<keyword evidence="3" id="KW-1185">Reference proteome</keyword>
<accession>A0AAJ0HNC8</accession>
<dbReference type="AlphaFoldDB" id="A0AAJ0HNC8"/>
<organism evidence="2 3">
    <name type="scientific">Lasiosphaeria hispida</name>
    <dbReference type="NCBI Taxonomy" id="260671"/>
    <lineage>
        <taxon>Eukaryota</taxon>
        <taxon>Fungi</taxon>
        <taxon>Dikarya</taxon>
        <taxon>Ascomycota</taxon>
        <taxon>Pezizomycotina</taxon>
        <taxon>Sordariomycetes</taxon>
        <taxon>Sordariomycetidae</taxon>
        <taxon>Sordariales</taxon>
        <taxon>Lasiosphaeriaceae</taxon>
        <taxon>Lasiosphaeria</taxon>
    </lineage>
</organism>
<dbReference type="SUPFAM" id="SSF140736">
    <property type="entry name" value="Rv1873-like"/>
    <property type="match status" value="1"/>
</dbReference>
<feature type="region of interest" description="Disordered" evidence="1">
    <location>
        <begin position="198"/>
        <end position="218"/>
    </location>
</feature>
<proteinExistence type="predicted"/>
<name>A0AAJ0HNC8_9PEZI</name>
<dbReference type="Pfam" id="PF08837">
    <property type="entry name" value="DUF1810"/>
    <property type="match status" value="1"/>
</dbReference>
<dbReference type="InterPro" id="IPR014937">
    <property type="entry name" value="DUF1810"/>
</dbReference>